<dbReference type="InterPro" id="IPR040661">
    <property type="entry name" value="LZ3wCH"/>
</dbReference>
<dbReference type="GO" id="GO:0000794">
    <property type="term" value="C:condensed nuclear chromosome"/>
    <property type="evidence" value="ECO:0007669"/>
    <property type="project" value="TreeGrafter"/>
</dbReference>
<feature type="coiled-coil region" evidence="8">
    <location>
        <begin position="66"/>
        <end position="145"/>
    </location>
</feature>
<evidence type="ECO:0000256" key="7">
    <source>
        <dbReference type="ARBA" id="ARBA00023254"/>
    </source>
</evidence>
<reference evidence="11 12" key="1">
    <citation type="journal article" date="2018" name="New Phytol.">
        <title>Phylogenomics of Endogonaceae and evolution of mycorrhizas within Mucoromycota.</title>
        <authorList>
            <person name="Chang Y."/>
            <person name="Desiro A."/>
            <person name="Na H."/>
            <person name="Sandor L."/>
            <person name="Lipzen A."/>
            <person name="Clum A."/>
            <person name="Barry K."/>
            <person name="Grigoriev I.V."/>
            <person name="Martin F.M."/>
            <person name="Stajich J.E."/>
            <person name="Smith M.E."/>
            <person name="Bonito G."/>
            <person name="Spatafora J.W."/>
        </authorList>
    </citation>
    <scope>NUCLEOTIDE SEQUENCE [LARGE SCALE GENOMIC DNA]</scope>
    <source>
        <strain evidence="11 12">GMNB39</strain>
    </source>
</reference>
<name>A0A433DG68_9FUNG</name>
<protein>
    <recommendedName>
        <fullName evidence="3">Homologous-pairing protein 2 homolog</fullName>
    </recommendedName>
</protein>
<dbReference type="GO" id="GO:0007129">
    <property type="term" value="P:homologous chromosome pairing at meiosis"/>
    <property type="evidence" value="ECO:0007669"/>
    <property type="project" value="TreeGrafter"/>
</dbReference>
<evidence type="ECO:0000256" key="4">
    <source>
        <dbReference type="ARBA" id="ARBA00023054"/>
    </source>
</evidence>
<accession>A0A433DG68</accession>
<evidence type="ECO:0000256" key="6">
    <source>
        <dbReference type="ARBA" id="ARBA00023242"/>
    </source>
</evidence>
<evidence type="ECO:0000259" key="9">
    <source>
        <dbReference type="Pfam" id="PF07106"/>
    </source>
</evidence>
<dbReference type="Pfam" id="PF18517">
    <property type="entry name" value="LZ3wCH"/>
    <property type="match status" value="1"/>
</dbReference>
<dbReference type="GO" id="GO:0003690">
    <property type="term" value="F:double-stranded DNA binding"/>
    <property type="evidence" value="ECO:0007669"/>
    <property type="project" value="TreeGrafter"/>
</dbReference>
<dbReference type="OrthoDB" id="272266at2759"/>
<dbReference type="InterPro" id="IPR036388">
    <property type="entry name" value="WH-like_DNA-bd_sf"/>
</dbReference>
<feature type="domain" description="Homologous-pairing protein 2 winged helix" evidence="9">
    <location>
        <begin position="18"/>
        <end position="54"/>
    </location>
</feature>
<comment type="similarity">
    <text evidence="2">Belongs to the HOP2 family.</text>
</comment>
<evidence type="ECO:0000256" key="5">
    <source>
        <dbReference type="ARBA" id="ARBA00023172"/>
    </source>
</evidence>
<dbReference type="Proteomes" id="UP000268093">
    <property type="component" value="Unassembled WGS sequence"/>
</dbReference>
<feature type="domain" description="Leucine zipper with capping helix" evidence="10">
    <location>
        <begin position="157"/>
        <end position="209"/>
    </location>
</feature>
<keyword evidence="7" id="KW-0469">Meiosis</keyword>
<comment type="caution">
    <text evidence="11">The sequence shown here is derived from an EMBL/GenBank/DDBJ whole genome shotgun (WGS) entry which is preliminary data.</text>
</comment>
<dbReference type="GO" id="GO:0120231">
    <property type="term" value="C:DNA recombinase auxiliary factor complex"/>
    <property type="evidence" value="ECO:0007669"/>
    <property type="project" value="TreeGrafter"/>
</dbReference>
<evidence type="ECO:0000256" key="3">
    <source>
        <dbReference type="ARBA" id="ARBA00016093"/>
    </source>
</evidence>
<dbReference type="GO" id="GO:0010774">
    <property type="term" value="P:meiotic strand invasion involved in reciprocal meiotic recombination"/>
    <property type="evidence" value="ECO:0007669"/>
    <property type="project" value="TreeGrafter"/>
</dbReference>
<organism evidence="11 12">
    <name type="scientific">Jimgerdemannia flammicorona</name>
    <dbReference type="NCBI Taxonomy" id="994334"/>
    <lineage>
        <taxon>Eukaryota</taxon>
        <taxon>Fungi</taxon>
        <taxon>Fungi incertae sedis</taxon>
        <taxon>Mucoromycota</taxon>
        <taxon>Mucoromycotina</taxon>
        <taxon>Endogonomycetes</taxon>
        <taxon>Endogonales</taxon>
        <taxon>Endogonaceae</taxon>
        <taxon>Jimgerdemannia</taxon>
    </lineage>
</organism>
<dbReference type="InterPro" id="IPR010776">
    <property type="entry name" value="Hop2_WH_dom"/>
</dbReference>
<dbReference type="Gene3D" id="1.10.10.10">
    <property type="entry name" value="Winged helix-like DNA-binding domain superfamily/Winged helix DNA-binding domain"/>
    <property type="match status" value="1"/>
</dbReference>
<keyword evidence="5" id="KW-0233">DNA recombination</keyword>
<sequence>MAKEKKKAPVAAAKGDDADIFNNLHGAVGKTVMQKVLNSLTDHDQIASKTYNKQTDQFETPSEQELSEMDQKIEILKAEVAQVKDTNRQLHSSEYSLVVVGKIICIQKKEYKINALANLNQSLTNEQIKEKLKILLGENAKYEERLAILRSGTRQISADEKKKIDAEYEANRRLWKSRKVLFNEIFGVVTEYMPGNPREFAEEIGIEQDTVDINVDPLANI</sequence>
<evidence type="ECO:0000259" key="10">
    <source>
        <dbReference type="Pfam" id="PF18517"/>
    </source>
</evidence>
<dbReference type="Pfam" id="PF07106">
    <property type="entry name" value="WHD_TBPIP"/>
    <property type="match status" value="1"/>
</dbReference>
<evidence type="ECO:0000256" key="1">
    <source>
        <dbReference type="ARBA" id="ARBA00004123"/>
    </source>
</evidence>
<evidence type="ECO:0000256" key="8">
    <source>
        <dbReference type="SAM" id="Coils"/>
    </source>
</evidence>
<dbReference type="GO" id="GO:0000709">
    <property type="term" value="P:meiotic joint molecule formation"/>
    <property type="evidence" value="ECO:0007669"/>
    <property type="project" value="TreeGrafter"/>
</dbReference>
<dbReference type="PANTHER" id="PTHR15938">
    <property type="entry name" value="TBP-1 INTERACTING PROTEIN"/>
    <property type="match status" value="1"/>
</dbReference>
<keyword evidence="6" id="KW-0539">Nucleus</keyword>
<keyword evidence="4 8" id="KW-0175">Coiled coil</keyword>
<evidence type="ECO:0000256" key="2">
    <source>
        <dbReference type="ARBA" id="ARBA00007922"/>
    </source>
</evidence>
<comment type="subcellular location">
    <subcellularLocation>
        <location evidence="1">Nucleus</location>
    </subcellularLocation>
</comment>
<dbReference type="GO" id="GO:0120230">
    <property type="term" value="F:recombinase activator activity"/>
    <property type="evidence" value="ECO:0007669"/>
    <property type="project" value="TreeGrafter"/>
</dbReference>
<evidence type="ECO:0000313" key="11">
    <source>
        <dbReference type="EMBL" id="RUP49853.1"/>
    </source>
</evidence>
<proteinExistence type="inferred from homology"/>
<dbReference type="PANTHER" id="PTHR15938:SF0">
    <property type="entry name" value="HOMOLOGOUS-PAIRING PROTEIN 2 HOMOLOG"/>
    <property type="match status" value="1"/>
</dbReference>
<keyword evidence="12" id="KW-1185">Reference proteome</keyword>
<gene>
    <name evidence="11" type="ORF">BC936DRAFT_141227</name>
</gene>
<dbReference type="EMBL" id="RBNI01001906">
    <property type="protein sequence ID" value="RUP49853.1"/>
    <property type="molecule type" value="Genomic_DNA"/>
</dbReference>
<dbReference type="AlphaFoldDB" id="A0A433DG68"/>
<evidence type="ECO:0000313" key="12">
    <source>
        <dbReference type="Proteomes" id="UP000268093"/>
    </source>
</evidence>